<name>A0AAD9S9E9_PHOAM</name>
<dbReference type="Gene3D" id="3.10.490.10">
    <property type="entry name" value="Gamma-glutamyl cyclotransferase-like"/>
    <property type="match status" value="1"/>
</dbReference>
<dbReference type="InterPro" id="IPR036568">
    <property type="entry name" value="GGCT-like_sf"/>
</dbReference>
<evidence type="ECO:0000256" key="3">
    <source>
        <dbReference type="PIRSR" id="PIRSR617939-1"/>
    </source>
</evidence>
<dbReference type="InterPro" id="IPR009288">
    <property type="entry name" value="AIG2-like_dom"/>
</dbReference>
<dbReference type="EC" id="4.3.2.9" evidence="1"/>
<proteinExistence type="predicted"/>
<feature type="binding site" evidence="4">
    <location>
        <begin position="15"/>
        <end position="20"/>
    </location>
    <ligand>
        <name>substrate</name>
    </ligand>
</feature>
<comment type="caution">
    <text evidence="7">The sequence shown here is derived from an EMBL/GenBank/DDBJ whole genome shotgun (WGS) entry which is preliminary data.</text>
</comment>
<dbReference type="PANTHER" id="PTHR12935">
    <property type="entry name" value="GAMMA-GLUTAMYLCYCLOTRANSFERASE"/>
    <property type="match status" value="1"/>
</dbReference>
<dbReference type="PANTHER" id="PTHR12935:SF0">
    <property type="entry name" value="GAMMA-GLUTAMYLCYCLOTRANSFERASE"/>
    <property type="match status" value="1"/>
</dbReference>
<protein>
    <recommendedName>
        <fullName evidence="1">gamma-glutamylcyclotransferase</fullName>
        <ecNumber evidence="1">4.3.2.9</ecNumber>
    </recommendedName>
</protein>
<keyword evidence="8" id="KW-1185">Reference proteome</keyword>
<reference evidence="7" key="1">
    <citation type="submission" date="2023-06" db="EMBL/GenBank/DDBJ databases">
        <authorList>
            <person name="Noh H."/>
        </authorList>
    </citation>
    <scope>NUCLEOTIDE SEQUENCE</scope>
    <source>
        <strain evidence="7">DUCC20226</strain>
    </source>
</reference>
<gene>
    <name evidence="7" type="ORF">N8I77_009265</name>
</gene>
<dbReference type="InterPro" id="IPR013024">
    <property type="entry name" value="GGCT-like"/>
</dbReference>
<dbReference type="CDD" id="cd06661">
    <property type="entry name" value="GGCT_like"/>
    <property type="match status" value="1"/>
</dbReference>
<feature type="compositionally biased region" description="Basic and acidic residues" evidence="5">
    <location>
        <begin position="123"/>
        <end position="150"/>
    </location>
</feature>
<dbReference type="EMBL" id="JAUJFL010000005">
    <property type="protein sequence ID" value="KAK2602758.1"/>
    <property type="molecule type" value="Genomic_DNA"/>
</dbReference>
<evidence type="ECO:0000313" key="7">
    <source>
        <dbReference type="EMBL" id="KAK2602758.1"/>
    </source>
</evidence>
<dbReference type="Proteomes" id="UP001265746">
    <property type="component" value="Unassembled WGS sequence"/>
</dbReference>
<evidence type="ECO:0000313" key="8">
    <source>
        <dbReference type="Proteomes" id="UP001265746"/>
    </source>
</evidence>
<feature type="domain" description="Gamma-glutamylcyclotransferase AIG2-like" evidence="6">
    <location>
        <begin position="15"/>
        <end position="102"/>
    </location>
</feature>
<evidence type="ECO:0000256" key="1">
    <source>
        <dbReference type="ARBA" id="ARBA00012346"/>
    </source>
</evidence>
<feature type="active site" description="Proton acceptor" evidence="3">
    <location>
        <position position="86"/>
    </location>
</feature>
<evidence type="ECO:0000259" key="6">
    <source>
        <dbReference type="Pfam" id="PF06094"/>
    </source>
</evidence>
<evidence type="ECO:0000256" key="4">
    <source>
        <dbReference type="PIRSR" id="PIRSR617939-2"/>
    </source>
</evidence>
<sequence>MLSHHPLITASDRLYFAYASNLSPEKMAHRCPDSIFLGKATLRGHRWQINERGVANVVRTGRQRDAVEGLVYAISPSDEERLDRYEGVSKELYEKVEAKVDFESVRDNVFARCTSASVAKAVREERESAAGGDRRVRSWDERRPRRDPSPRGRRRASVGPAATGGLTSSILGLLGVPRKADRTVPPPPARVRRGRERERSRDEVRAGRTVPKPVIALVYASTLYSRDGDVRERYVPRMERAMDDAVALGVSRDFIDRHIAPQVWRSRSSWKSSWRMSLPVVEDLGADRRVTEIASKRSVSQSDGSGRRGRRESVV</sequence>
<dbReference type="GO" id="GO:0003839">
    <property type="term" value="F:gamma-glutamylcyclotransferase activity"/>
    <property type="evidence" value="ECO:0007669"/>
    <property type="project" value="UniProtKB-EC"/>
</dbReference>
<organism evidence="7 8">
    <name type="scientific">Phomopsis amygdali</name>
    <name type="common">Fusicoccum amygdali</name>
    <dbReference type="NCBI Taxonomy" id="1214568"/>
    <lineage>
        <taxon>Eukaryota</taxon>
        <taxon>Fungi</taxon>
        <taxon>Dikarya</taxon>
        <taxon>Ascomycota</taxon>
        <taxon>Pezizomycotina</taxon>
        <taxon>Sordariomycetes</taxon>
        <taxon>Sordariomycetidae</taxon>
        <taxon>Diaporthales</taxon>
        <taxon>Diaporthaceae</taxon>
        <taxon>Diaporthe</taxon>
    </lineage>
</organism>
<evidence type="ECO:0000256" key="5">
    <source>
        <dbReference type="SAM" id="MobiDB-lite"/>
    </source>
</evidence>
<keyword evidence="2" id="KW-0456">Lyase</keyword>
<dbReference type="AlphaFoldDB" id="A0AAD9S9E9"/>
<dbReference type="Pfam" id="PF06094">
    <property type="entry name" value="GGACT"/>
    <property type="match status" value="1"/>
</dbReference>
<evidence type="ECO:0000256" key="2">
    <source>
        <dbReference type="ARBA" id="ARBA00023239"/>
    </source>
</evidence>
<accession>A0AAD9S9E9</accession>
<dbReference type="InterPro" id="IPR017939">
    <property type="entry name" value="G-Glutamylcylcotransferase"/>
</dbReference>
<feature type="compositionally biased region" description="Basic and acidic residues" evidence="5">
    <location>
        <begin position="195"/>
        <end position="206"/>
    </location>
</feature>
<feature type="region of interest" description="Disordered" evidence="5">
    <location>
        <begin position="294"/>
        <end position="315"/>
    </location>
</feature>
<feature type="compositionally biased region" description="Low complexity" evidence="5">
    <location>
        <begin position="163"/>
        <end position="175"/>
    </location>
</feature>
<feature type="region of interest" description="Disordered" evidence="5">
    <location>
        <begin position="123"/>
        <end position="206"/>
    </location>
</feature>
<dbReference type="SUPFAM" id="SSF110857">
    <property type="entry name" value="Gamma-glutamyl cyclotransferase-like"/>
    <property type="match status" value="1"/>
</dbReference>